<dbReference type="PANTHER" id="PTHR23138:SF94">
    <property type="entry name" value="RAN BINDING PROTEIN 1"/>
    <property type="match status" value="1"/>
</dbReference>
<dbReference type="InterPro" id="IPR045255">
    <property type="entry name" value="RanBP1-like"/>
</dbReference>
<dbReference type="InterPro" id="IPR000156">
    <property type="entry name" value="Ran_bind_dom"/>
</dbReference>
<evidence type="ECO:0000256" key="7">
    <source>
        <dbReference type="ARBA" id="ARBA00067380"/>
    </source>
</evidence>
<feature type="domain" description="RanBD1" evidence="10">
    <location>
        <begin position="1"/>
        <end position="109"/>
    </location>
</feature>
<evidence type="ECO:0000256" key="1">
    <source>
        <dbReference type="ARBA" id="ARBA00022468"/>
    </source>
</evidence>
<evidence type="ECO:0000256" key="3">
    <source>
        <dbReference type="ARBA" id="ARBA00022990"/>
    </source>
</evidence>
<sequence>MIASEADPAEWKERGVGDVNILQHKTDQGKIRVLMRRDKTIKICANHYITPHMEFKLNCGSDWALFWNVTADFADEEPKAELLAIRFANAENASEFKSKFDEAKDQEKADSGTESGKEEDSDEVAEKLGELTVSDDKKSREENAETAGTESRRNKERRT</sequence>
<evidence type="ECO:0000259" key="10">
    <source>
        <dbReference type="PROSITE" id="PS50196"/>
    </source>
</evidence>
<evidence type="ECO:0000256" key="2">
    <source>
        <dbReference type="ARBA" id="ARBA00022553"/>
    </source>
</evidence>
<keyword evidence="3" id="KW-0007">Acetylation</keyword>
<dbReference type="eggNOG" id="KOG0864">
    <property type="taxonomic scope" value="Eukaryota"/>
</dbReference>
<dbReference type="GO" id="GO:0005096">
    <property type="term" value="F:GTPase activator activity"/>
    <property type="evidence" value="ECO:0007669"/>
    <property type="project" value="UniProtKB-KW"/>
</dbReference>
<dbReference type="InterPro" id="IPR011993">
    <property type="entry name" value="PH-like_dom_sf"/>
</dbReference>
<organism>
    <name type="scientific">Branchiostoma floridae</name>
    <name type="common">Florida lancelet</name>
    <name type="synonym">Amphioxus</name>
    <dbReference type="NCBI Taxonomy" id="7739"/>
    <lineage>
        <taxon>Eukaryota</taxon>
        <taxon>Metazoa</taxon>
        <taxon>Chordata</taxon>
        <taxon>Cephalochordata</taxon>
        <taxon>Leptocardii</taxon>
        <taxon>Amphioxiformes</taxon>
        <taxon>Branchiostomatidae</taxon>
        <taxon>Branchiostoma</taxon>
    </lineage>
</organism>
<comment type="function">
    <text evidence="4">Plays a role in RAN-dependent nucleocytoplasmic transport. Alleviates the TNPO1-dependent inhibition of RAN GTPase activity and mediates the dissociation of RAN from proteins involved in transport into the nucleus. Induces a conformation change in the complex formed by XPO1 and RAN that triggers the release of the nuclear export signal of cargo proteins. Promotes the disassembly of the complex formed by RAN and importin beta. Promotes dissociation of RAN from a complex with KPNA2 and CSE1L. Required for normal mitotic spindle assembly and normal progress through mitosis via its effect on RAN. Does not increase the RAN GTPase activity by itself, but increases GTP hydrolysis mediated by RANGAP1. Inhibits RCC1-dependent exchange of RAN-bound GDP by GTP.</text>
</comment>
<feature type="region of interest" description="Disordered" evidence="9">
    <location>
        <begin position="96"/>
        <end position="159"/>
    </location>
</feature>
<dbReference type="Pfam" id="PF00638">
    <property type="entry name" value="Ran_BP1"/>
    <property type="match status" value="1"/>
</dbReference>
<evidence type="ECO:0000256" key="9">
    <source>
        <dbReference type="SAM" id="MobiDB-lite"/>
    </source>
</evidence>
<keyword evidence="2" id="KW-0597">Phosphoprotein</keyword>
<dbReference type="SUPFAM" id="SSF50729">
    <property type="entry name" value="PH domain-like"/>
    <property type="match status" value="1"/>
</dbReference>
<comment type="similarity">
    <text evidence="5">Belongs to the RANBP1 family.</text>
</comment>
<dbReference type="EMBL" id="GG666684">
    <property type="protein sequence ID" value="EEN43786.1"/>
    <property type="molecule type" value="Genomic_DNA"/>
</dbReference>
<dbReference type="Gene3D" id="2.30.29.30">
    <property type="entry name" value="Pleckstrin-homology domain (PH domain)/Phosphotyrosine-binding domain (PTB)"/>
    <property type="match status" value="1"/>
</dbReference>
<keyword evidence="1" id="KW-0343">GTPase activation</keyword>
<proteinExistence type="inferred from homology"/>
<dbReference type="PROSITE" id="PS50196">
    <property type="entry name" value="RANBD1"/>
    <property type="match status" value="1"/>
</dbReference>
<name>C3ZUS4_BRAFL</name>
<reference evidence="11" key="1">
    <citation type="journal article" date="2008" name="Nature">
        <title>The amphioxus genome and the evolution of the chordate karyotype.</title>
        <authorList>
            <consortium name="US DOE Joint Genome Institute (JGI-PGF)"/>
            <person name="Putnam N.H."/>
            <person name="Butts T."/>
            <person name="Ferrier D.E.K."/>
            <person name="Furlong R.F."/>
            <person name="Hellsten U."/>
            <person name="Kawashima T."/>
            <person name="Robinson-Rechavi M."/>
            <person name="Shoguchi E."/>
            <person name="Terry A."/>
            <person name="Yu J.-K."/>
            <person name="Benito-Gutierrez E.L."/>
            <person name="Dubchak I."/>
            <person name="Garcia-Fernandez J."/>
            <person name="Gibson-Brown J.J."/>
            <person name="Grigoriev I.V."/>
            <person name="Horton A.C."/>
            <person name="de Jong P.J."/>
            <person name="Jurka J."/>
            <person name="Kapitonov V.V."/>
            <person name="Kohara Y."/>
            <person name="Kuroki Y."/>
            <person name="Lindquist E."/>
            <person name="Lucas S."/>
            <person name="Osoegawa K."/>
            <person name="Pennacchio L.A."/>
            <person name="Salamov A.A."/>
            <person name="Satou Y."/>
            <person name="Sauka-Spengler T."/>
            <person name="Schmutz J."/>
            <person name="Shin-I T."/>
            <person name="Toyoda A."/>
            <person name="Bronner-Fraser M."/>
            <person name="Fujiyama A."/>
            <person name="Holland L.Z."/>
            <person name="Holland P.W.H."/>
            <person name="Satoh N."/>
            <person name="Rokhsar D.S."/>
        </authorList>
    </citation>
    <scope>NUCLEOTIDE SEQUENCE [LARGE SCALE GENOMIC DNA]</scope>
    <source>
        <strain evidence="11">S238N-H82</strain>
        <tissue evidence="11">Testes</tissue>
    </source>
</reference>
<dbReference type="PANTHER" id="PTHR23138">
    <property type="entry name" value="RAN BINDING PROTEIN"/>
    <property type="match status" value="1"/>
</dbReference>
<evidence type="ECO:0000256" key="4">
    <source>
        <dbReference type="ARBA" id="ARBA00056716"/>
    </source>
</evidence>
<comment type="subunit">
    <text evidence="6">Interacts with RAN (via C-terminus of GTP-bound form) but not with GDP-bound RAN. Identified in a complex composed of RAN, RANGAP1 and RANBP1. Identified in a complex that contains TNPO1, RAN and RANBP1. Identified in a complex that contains CSE1L, KPNA2, RAN and RANBP1. Identified in a complex with nucleotide-free RAN and RCC1.</text>
</comment>
<dbReference type="AlphaFoldDB" id="C3ZUS4"/>
<dbReference type="InParanoid" id="C3ZUS4"/>
<evidence type="ECO:0000256" key="8">
    <source>
        <dbReference type="ARBA" id="ARBA00081162"/>
    </source>
</evidence>
<accession>C3ZUS4</accession>
<dbReference type="GO" id="GO:0005737">
    <property type="term" value="C:cytoplasm"/>
    <property type="evidence" value="ECO:0007669"/>
    <property type="project" value="UniProtKB-ARBA"/>
</dbReference>
<evidence type="ECO:0000256" key="6">
    <source>
        <dbReference type="ARBA" id="ARBA00066150"/>
    </source>
</evidence>
<dbReference type="STRING" id="7739.C3ZUS4"/>
<evidence type="ECO:0000256" key="5">
    <source>
        <dbReference type="ARBA" id="ARBA00061276"/>
    </source>
</evidence>
<dbReference type="SMART" id="SM00160">
    <property type="entry name" value="RanBD"/>
    <property type="match status" value="1"/>
</dbReference>
<dbReference type="FunFam" id="2.30.29.30:FF:000824">
    <property type="entry name" value="Ran-specific GTPase-activating protein"/>
    <property type="match status" value="1"/>
</dbReference>
<protein>
    <recommendedName>
        <fullName evidence="7">Ran-specific GTPase-activating protein</fullName>
    </recommendedName>
    <alternativeName>
        <fullName evidence="8">Ran-binding protein 1</fullName>
    </alternativeName>
</protein>
<evidence type="ECO:0000313" key="11">
    <source>
        <dbReference type="EMBL" id="EEN43786.1"/>
    </source>
</evidence>
<gene>
    <name evidence="11" type="ORF">BRAFLDRAFT_228588</name>
</gene>
<feature type="compositionally biased region" description="Basic and acidic residues" evidence="9">
    <location>
        <begin position="96"/>
        <end position="143"/>
    </location>
</feature>